<dbReference type="Proteomes" id="UP001303046">
    <property type="component" value="Unassembled WGS sequence"/>
</dbReference>
<sequence length="76" mass="8236">MPLSGHLPNRRKSVEIIKLSNITVSVDAKEAAEGIATVIPGPFKRHIKYRNEISSTAYSSEATEHAAEGTGTWSID</sequence>
<comment type="caution">
    <text evidence="1">The sequence shown here is derived from an EMBL/GenBank/DDBJ whole genome shotgun (WGS) entry which is preliminary data.</text>
</comment>
<reference evidence="1 2" key="1">
    <citation type="submission" date="2023-08" db="EMBL/GenBank/DDBJ databases">
        <title>A Necator americanus chromosomal reference genome.</title>
        <authorList>
            <person name="Ilik V."/>
            <person name="Petrzelkova K.J."/>
            <person name="Pardy F."/>
            <person name="Fuh T."/>
            <person name="Niatou-Singa F.S."/>
            <person name="Gouil Q."/>
            <person name="Baker L."/>
            <person name="Ritchie M.E."/>
            <person name="Jex A.R."/>
            <person name="Gazzola D."/>
            <person name="Li H."/>
            <person name="Toshio Fujiwara R."/>
            <person name="Zhan B."/>
            <person name="Aroian R.V."/>
            <person name="Pafco B."/>
            <person name="Schwarz E.M."/>
        </authorList>
    </citation>
    <scope>NUCLEOTIDE SEQUENCE [LARGE SCALE GENOMIC DNA]</scope>
    <source>
        <strain evidence="1 2">Aroian</strain>
        <tissue evidence="1">Whole animal</tissue>
    </source>
</reference>
<protein>
    <submittedName>
        <fullName evidence="1">Uncharacterized protein</fullName>
    </submittedName>
</protein>
<organism evidence="1 2">
    <name type="scientific">Necator americanus</name>
    <name type="common">Human hookworm</name>
    <dbReference type="NCBI Taxonomy" id="51031"/>
    <lineage>
        <taxon>Eukaryota</taxon>
        <taxon>Metazoa</taxon>
        <taxon>Ecdysozoa</taxon>
        <taxon>Nematoda</taxon>
        <taxon>Chromadorea</taxon>
        <taxon>Rhabditida</taxon>
        <taxon>Rhabditina</taxon>
        <taxon>Rhabditomorpha</taxon>
        <taxon>Strongyloidea</taxon>
        <taxon>Ancylostomatidae</taxon>
        <taxon>Bunostominae</taxon>
        <taxon>Necator</taxon>
    </lineage>
</organism>
<dbReference type="EMBL" id="JAVFWL010000005">
    <property type="protein sequence ID" value="KAK6757136.1"/>
    <property type="molecule type" value="Genomic_DNA"/>
</dbReference>
<gene>
    <name evidence="1" type="primary">Necator_chrV.g19931</name>
    <name evidence="1" type="ORF">RB195_015139</name>
</gene>
<proteinExistence type="predicted"/>
<evidence type="ECO:0000313" key="1">
    <source>
        <dbReference type="EMBL" id="KAK6757136.1"/>
    </source>
</evidence>
<accession>A0ABR1E5U6</accession>
<keyword evidence="2" id="KW-1185">Reference proteome</keyword>
<evidence type="ECO:0000313" key="2">
    <source>
        <dbReference type="Proteomes" id="UP001303046"/>
    </source>
</evidence>
<name>A0ABR1E5U6_NECAM</name>